<evidence type="ECO:0000313" key="2">
    <source>
        <dbReference type="EMBL" id="ETN98569.1"/>
    </source>
</evidence>
<reference evidence="2 3" key="1">
    <citation type="journal article" date="2013" name="Curr. Biol.">
        <title>The Genome of the Foraminiferan Reticulomyxa filosa.</title>
        <authorList>
            <person name="Glockner G."/>
            <person name="Hulsmann N."/>
            <person name="Schleicher M."/>
            <person name="Noegel A.A."/>
            <person name="Eichinger L."/>
            <person name="Gallinger C."/>
            <person name="Pawlowski J."/>
            <person name="Sierra R."/>
            <person name="Euteneuer U."/>
            <person name="Pillet L."/>
            <person name="Moustafa A."/>
            <person name="Platzer M."/>
            <person name="Groth M."/>
            <person name="Szafranski K."/>
            <person name="Schliwa M."/>
        </authorList>
    </citation>
    <scope>NUCLEOTIDE SEQUENCE [LARGE SCALE GENOMIC DNA]</scope>
</reference>
<organism evidence="2 3">
    <name type="scientific">Reticulomyxa filosa</name>
    <dbReference type="NCBI Taxonomy" id="46433"/>
    <lineage>
        <taxon>Eukaryota</taxon>
        <taxon>Sar</taxon>
        <taxon>Rhizaria</taxon>
        <taxon>Retaria</taxon>
        <taxon>Foraminifera</taxon>
        <taxon>Monothalamids</taxon>
        <taxon>Reticulomyxidae</taxon>
        <taxon>Reticulomyxa</taxon>
    </lineage>
</organism>
<feature type="region of interest" description="Disordered" evidence="1">
    <location>
        <begin position="23"/>
        <end position="44"/>
    </location>
</feature>
<feature type="compositionally biased region" description="Basic and acidic residues" evidence="1">
    <location>
        <begin position="29"/>
        <end position="44"/>
    </location>
</feature>
<accession>X6LCT9</accession>
<dbReference type="EMBL" id="ASPP01046382">
    <property type="protein sequence ID" value="ETN98569.1"/>
    <property type="molecule type" value="Genomic_DNA"/>
</dbReference>
<evidence type="ECO:0000313" key="3">
    <source>
        <dbReference type="Proteomes" id="UP000023152"/>
    </source>
</evidence>
<feature type="non-terminal residue" evidence="2">
    <location>
        <position position="1"/>
    </location>
</feature>
<sequence>KVKQYQLDISRDIEDGRIMNYMLPHHRQNKEESKKEDEKKQELNDDNIWKERNVKVHRDYFCRISPTLVITLVDGRLLKSSSSVLELFGENVKQLATKIKAHTFSQTWRTLF</sequence>
<dbReference type="Proteomes" id="UP000023152">
    <property type="component" value="Unassembled WGS sequence"/>
</dbReference>
<comment type="caution">
    <text evidence="2">The sequence shown here is derived from an EMBL/GenBank/DDBJ whole genome shotgun (WGS) entry which is preliminary data.</text>
</comment>
<dbReference type="AlphaFoldDB" id="X6LCT9"/>
<keyword evidence="3" id="KW-1185">Reference proteome</keyword>
<name>X6LCT9_RETFI</name>
<feature type="non-terminal residue" evidence="2">
    <location>
        <position position="112"/>
    </location>
</feature>
<gene>
    <name evidence="2" type="ORF">RFI_38923</name>
</gene>
<protein>
    <submittedName>
        <fullName evidence="2">Uncharacterized protein</fullName>
    </submittedName>
</protein>
<proteinExistence type="predicted"/>
<evidence type="ECO:0000256" key="1">
    <source>
        <dbReference type="SAM" id="MobiDB-lite"/>
    </source>
</evidence>